<evidence type="ECO:0000256" key="9">
    <source>
        <dbReference type="SAM" id="MobiDB-lite"/>
    </source>
</evidence>
<evidence type="ECO:0000256" key="5">
    <source>
        <dbReference type="ARBA" id="ARBA00022771"/>
    </source>
</evidence>
<organism evidence="11">
    <name type="scientific">Blastobotrys adeninivorans</name>
    <name type="common">Yeast</name>
    <name type="synonym">Arxula adeninivorans</name>
    <dbReference type="NCBI Taxonomy" id="409370"/>
    <lineage>
        <taxon>Eukaryota</taxon>
        <taxon>Fungi</taxon>
        <taxon>Dikarya</taxon>
        <taxon>Ascomycota</taxon>
        <taxon>Saccharomycotina</taxon>
        <taxon>Dipodascomycetes</taxon>
        <taxon>Dipodascales</taxon>
        <taxon>Trichomonascaceae</taxon>
        <taxon>Blastobotrys</taxon>
    </lineage>
</organism>
<evidence type="ECO:0000256" key="8">
    <source>
        <dbReference type="ARBA" id="ARBA00054139"/>
    </source>
</evidence>
<comment type="function">
    <text evidence="8">Acts as a protein folding chaperone for elongation factor 1-alpha.</text>
</comment>
<dbReference type="FunFam" id="2.60.120.1040:FF:000001">
    <property type="entry name" value="Zinc finger protein ZPR1"/>
    <property type="match status" value="1"/>
</dbReference>
<dbReference type="PhylomeDB" id="A0A060T8P0"/>
<sequence length="489" mass="54107">MDRKHDSSSSSLPDSDSKRQKMSNNEENPFQPVGAAVQRVDGTVTTEGITNTGAEDAQGHPVQEIESMCMNCEKNGTTKLLMTSIPYFREIIIMSFLCPHCGFKNSEVQPAGKIQEKGSKYVLKVDEKADLNRQIIKSDSATCRFAEIDVEIPPKKGQLTTVEGLLTQIHTDLSSDQPVRKHVDPAGYEKIEEFLNKVSEVIDGNALPLTVTVDDPAGNSWVEYVPGEPAHKWSHIEYFRTQAQNAALGVQSAPAAQRNPSAKDAVAEAAEVTMKSSTTADEDDIENLHTEVQTFNATCPSCHQPCPTHMKPVVIPHFKEVIIMSTNCEHCGYKSNEVKTGGAIPSQGRRVTLKVEEPDDLARDILKSETCALRIPELNLDLNPGTLGGRFTTLEGILTQVKEELESRVFAEQHDSMDEATKNNWKNFLANLEQAYSGQMKFTVIMEDPMAASYIQNVFAPDADPNMEIEDYDRTEEENEDLGLNQMDA</sequence>
<keyword evidence="7" id="KW-0539">Nucleus</keyword>
<protein>
    <submittedName>
        <fullName evidence="11">ARAD1D08712p</fullName>
    </submittedName>
</protein>
<dbReference type="InterPro" id="IPR042452">
    <property type="entry name" value="ZPR1_Znf1/2"/>
</dbReference>
<dbReference type="Gene3D" id="2.60.120.1040">
    <property type="entry name" value="ZPR1, A/B domain"/>
    <property type="match status" value="2"/>
</dbReference>
<reference evidence="11" key="2">
    <citation type="submission" date="2014-06" db="EMBL/GenBank/DDBJ databases">
        <title>The complete genome of Blastobotrys (Arxula) adeninivorans LS3 - a yeast of biotechnological interest.</title>
        <authorList>
            <person name="Kunze G."/>
            <person name="Gaillardin C."/>
            <person name="Czernicka M."/>
            <person name="Durrens P."/>
            <person name="Martin T."/>
            <person name="Boer E."/>
            <person name="Gabaldon T."/>
            <person name="Cruz J."/>
            <person name="Talla E."/>
            <person name="Marck C."/>
            <person name="Goffeau A."/>
            <person name="Barbe V."/>
            <person name="Baret P."/>
            <person name="Baronian K."/>
            <person name="Beier S."/>
            <person name="Bleykasten C."/>
            <person name="Bode R."/>
            <person name="Casaregola S."/>
            <person name="Despons L."/>
            <person name="Fairhead C."/>
            <person name="Giersberg M."/>
            <person name="Gierski P."/>
            <person name="Hahnel U."/>
            <person name="Hartmann A."/>
            <person name="Jankowska D."/>
            <person name="Jubin C."/>
            <person name="Jung P."/>
            <person name="Lafontaine I."/>
            <person name="Leh-Louis V."/>
            <person name="Lemaire M."/>
            <person name="Marcet-Houben M."/>
            <person name="Mascher M."/>
            <person name="Morel G."/>
            <person name="Richard G.-F."/>
            <person name="Riechen J."/>
            <person name="Sacerdot C."/>
            <person name="Sarkar A."/>
            <person name="Savel G."/>
            <person name="Schacherer J."/>
            <person name="Sherman D."/>
            <person name="Straub M.-L."/>
            <person name="Stein N."/>
            <person name="Thierry A."/>
            <person name="Trautwein-Schult A."/>
            <person name="Westhof E."/>
            <person name="Worch S."/>
            <person name="Dujon B."/>
            <person name="Souciet J.-L."/>
            <person name="Wincker P."/>
            <person name="Scholz U."/>
            <person name="Neuveglise N."/>
        </authorList>
    </citation>
    <scope>NUCLEOTIDE SEQUENCE</scope>
    <source>
        <strain evidence="11">LS3</strain>
    </source>
</reference>
<feature type="region of interest" description="Disordered" evidence="9">
    <location>
        <begin position="1"/>
        <end position="36"/>
    </location>
</feature>
<evidence type="ECO:0000259" key="10">
    <source>
        <dbReference type="SMART" id="SM00709"/>
    </source>
</evidence>
<dbReference type="AlphaFoldDB" id="A0A060T8P0"/>
<evidence type="ECO:0000256" key="7">
    <source>
        <dbReference type="ARBA" id="ARBA00023242"/>
    </source>
</evidence>
<evidence type="ECO:0000256" key="2">
    <source>
        <dbReference type="ARBA" id="ARBA00008354"/>
    </source>
</evidence>
<keyword evidence="4" id="KW-0677">Repeat</keyword>
<feature type="domain" description="Zinc finger ZPR1-type" evidence="10">
    <location>
        <begin position="67"/>
        <end position="224"/>
    </location>
</feature>
<keyword evidence="6" id="KW-0862">Zinc</keyword>
<keyword evidence="3" id="KW-0479">Metal-binding</keyword>
<dbReference type="PANTHER" id="PTHR10876:SF0">
    <property type="entry name" value="ZINC FINGER PROTEIN ZPR1"/>
    <property type="match status" value="1"/>
</dbReference>
<dbReference type="InterPro" id="IPR042451">
    <property type="entry name" value="ZPR1_A/B_dom"/>
</dbReference>
<dbReference type="NCBIfam" id="TIGR00310">
    <property type="entry name" value="ZPR1_znf"/>
    <property type="match status" value="2"/>
</dbReference>
<dbReference type="Pfam" id="PF03367">
    <property type="entry name" value="Zn_ribbon_ZPR1"/>
    <property type="match status" value="2"/>
</dbReference>
<dbReference type="Gene3D" id="2.20.25.420">
    <property type="entry name" value="ZPR1, zinc finger domain"/>
    <property type="match status" value="2"/>
</dbReference>
<dbReference type="GO" id="GO:0005634">
    <property type="term" value="C:nucleus"/>
    <property type="evidence" value="ECO:0007669"/>
    <property type="project" value="UniProtKB-SubCell"/>
</dbReference>
<evidence type="ECO:0000313" key="11">
    <source>
        <dbReference type="EMBL" id="CDP37318.1"/>
    </source>
</evidence>
<gene>
    <name evidence="11" type="ORF">GNLVRS02_ARAD1D08712g</name>
</gene>
<name>A0A060T8P0_BLAAD</name>
<feature type="domain" description="Zinc finger ZPR1-type" evidence="10">
    <location>
        <begin position="297"/>
        <end position="457"/>
    </location>
</feature>
<evidence type="ECO:0000256" key="6">
    <source>
        <dbReference type="ARBA" id="ARBA00022833"/>
    </source>
</evidence>
<comment type="subcellular location">
    <subcellularLocation>
        <location evidence="1">Nucleus</location>
    </subcellularLocation>
</comment>
<dbReference type="InterPro" id="IPR040141">
    <property type="entry name" value="ZPR1"/>
</dbReference>
<dbReference type="FunFam" id="2.20.25.420:FF:000002">
    <property type="entry name" value="Zinc finger protein ZPR1"/>
    <property type="match status" value="1"/>
</dbReference>
<evidence type="ECO:0000256" key="4">
    <source>
        <dbReference type="ARBA" id="ARBA00022737"/>
    </source>
</evidence>
<evidence type="ECO:0000256" key="1">
    <source>
        <dbReference type="ARBA" id="ARBA00004123"/>
    </source>
</evidence>
<accession>A0A060T8P0</accession>
<dbReference type="GO" id="GO:0008270">
    <property type="term" value="F:zinc ion binding"/>
    <property type="evidence" value="ECO:0007669"/>
    <property type="project" value="UniProtKB-KW"/>
</dbReference>
<dbReference type="SMART" id="SM00709">
    <property type="entry name" value="Zpr1"/>
    <property type="match status" value="2"/>
</dbReference>
<dbReference type="FunFam" id="2.20.25.420:FF:000001">
    <property type="entry name" value="Zinc finger protein ZPR1"/>
    <property type="match status" value="1"/>
</dbReference>
<reference evidence="11" key="1">
    <citation type="submission" date="2014-02" db="EMBL/GenBank/DDBJ databases">
        <authorList>
            <person name="Genoscope - CEA"/>
        </authorList>
    </citation>
    <scope>NUCLEOTIDE SEQUENCE</scope>
    <source>
        <strain evidence="11">LS3</strain>
    </source>
</reference>
<dbReference type="InterPro" id="IPR004457">
    <property type="entry name" value="Znf_ZPR1"/>
</dbReference>
<dbReference type="PANTHER" id="PTHR10876">
    <property type="entry name" value="ZINC FINGER PROTEIN ZPR1"/>
    <property type="match status" value="1"/>
</dbReference>
<dbReference type="Pfam" id="PF22794">
    <property type="entry name" value="jr-ZPR1"/>
    <property type="match status" value="2"/>
</dbReference>
<keyword evidence="5" id="KW-0863">Zinc-finger</keyword>
<evidence type="ECO:0000256" key="3">
    <source>
        <dbReference type="ARBA" id="ARBA00022723"/>
    </source>
</evidence>
<comment type="similarity">
    <text evidence="2">Belongs to the ZPR1 family.</text>
</comment>
<proteinExistence type="inferred from homology"/>
<dbReference type="InterPro" id="IPR056180">
    <property type="entry name" value="ZPR1_jr_dom"/>
</dbReference>
<dbReference type="FunFam" id="2.60.120.1040:FF:000003">
    <property type="entry name" value="Zinc finger protein zpr1"/>
    <property type="match status" value="1"/>
</dbReference>
<dbReference type="EMBL" id="HG937694">
    <property type="protein sequence ID" value="CDP37318.1"/>
    <property type="molecule type" value="Genomic_DNA"/>
</dbReference>